<evidence type="ECO:0000256" key="6">
    <source>
        <dbReference type="ARBA" id="ARBA00023136"/>
    </source>
</evidence>
<keyword evidence="1" id="KW-0813">Transport</keyword>
<evidence type="ECO:0000313" key="9">
    <source>
        <dbReference type="EMBL" id="MEQ2168642.1"/>
    </source>
</evidence>
<feature type="transmembrane region" description="Helical" evidence="7">
    <location>
        <begin position="93"/>
        <end position="113"/>
    </location>
</feature>
<evidence type="ECO:0000259" key="8">
    <source>
        <dbReference type="PROSITE" id="PS50929"/>
    </source>
</evidence>
<feature type="transmembrane region" description="Helical" evidence="7">
    <location>
        <begin position="119"/>
        <end position="137"/>
    </location>
</feature>
<evidence type="ECO:0000256" key="3">
    <source>
        <dbReference type="ARBA" id="ARBA00022741"/>
    </source>
</evidence>
<comment type="caution">
    <text evidence="9">The sequence shown here is derived from an EMBL/GenBank/DDBJ whole genome shotgun (WGS) entry which is preliminary data.</text>
</comment>
<keyword evidence="6 7" id="KW-0472">Membrane</keyword>
<dbReference type="InterPro" id="IPR050173">
    <property type="entry name" value="ABC_transporter_C-like"/>
</dbReference>
<name>A0ABV0NEI1_9TELE</name>
<keyword evidence="5 7" id="KW-1133">Transmembrane helix</keyword>
<organism evidence="9 10">
    <name type="scientific">Goodea atripinnis</name>
    <dbReference type="NCBI Taxonomy" id="208336"/>
    <lineage>
        <taxon>Eukaryota</taxon>
        <taxon>Metazoa</taxon>
        <taxon>Chordata</taxon>
        <taxon>Craniata</taxon>
        <taxon>Vertebrata</taxon>
        <taxon>Euteleostomi</taxon>
        <taxon>Actinopterygii</taxon>
        <taxon>Neopterygii</taxon>
        <taxon>Teleostei</taxon>
        <taxon>Neoteleostei</taxon>
        <taxon>Acanthomorphata</taxon>
        <taxon>Ovalentaria</taxon>
        <taxon>Atherinomorphae</taxon>
        <taxon>Cyprinodontiformes</taxon>
        <taxon>Goodeidae</taxon>
        <taxon>Goodea</taxon>
    </lineage>
</organism>
<evidence type="ECO:0000256" key="1">
    <source>
        <dbReference type="ARBA" id="ARBA00022448"/>
    </source>
</evidence>
<dbReference type="PANTHER" id="PTHR24223:SF176">
    <property type="entry name" value="ATP-BINDING CASSETTE SUB-FAMILY C MEMBER 2"/>
    <property type="match status" value="1"/>
</dbReference>
<dbReference type="PROSITE" id="PS50929">
    <property type="entry name" value="ABC_TM1F"/>
    <property type="match status" value="1"/>
</dbReference>
<dbReference type="Proteomes" id="UP001476798">
    <property type="component" value="Unassembled WGS sequence"/>
</dbReference>
<dbReference type="CDD" id="cd18595">
    <property type="entry name" value="ABC_6TM_MRP1_2_3_6_D1_like"/>
    <property type="match status" value="1"/>
</dbReference>
<reference evidence="9 10" key="1">
    <citation type="submission" date="2021-06" db="EMBL/GenBank/DDBJ databases">
        <authorList>
            <person name="Palmer J.M."/>
        </authorList>
    </citation>
    <scope>NUCLEOTIDE SEQUENCE [LARGE SCALE GENOMIC DNA]</scope>
    <source>
        <strain evidence="9 10">GA_2019</strain>
        <tissue evidence="9">Muscle</tissue>
    </source>
</reference>
<evidence type="ECO:0000256" key="5">
    <source>
        <dbReference type="ARBA" id="ARBA00022989"/>
    </source>
</evidence>
<dbReference type="PANTHER" id="PTHR24223">
    <property type="entry name" value="ATP-BINDING CASSETTE SUB-FAMILY C"/>
    <property type="match status" value="1"/>
</dbReference>
<feature type="domain" description="ABC transmembrane type-1" evidence="8">
    <location>
        <begin position="1"/>
        <end position="239"/>
    </location>
</feature>
<dbReference type="PROSITE" id="PS00211">
    <property type="entry name" value="ABC_TRANSPORTER_1"/>
    <property type="match status" value="1"/>
</dbReference>
<sequence>LMISFTQDKSSYAWEGYLYAVLLLVVALLQSLFLQQYFQRCLVLGMKVRTALMAAVYKKVLVMSNDNRKESTVGETVNLMSVDAQRFNDVTNFIHLLWSCPLQIIVSIVFLWMELGPSTLAGIAVMVLMVPVNGLLANKAKEVQVLKLFAWEPSFQTQVEDIRGEELKVMRKFAYLTSVSTFIASCAPALVSLATFAVFVGVSSDNILTAEKAFTSISLFNILRSPLSMLPMLIASIVQGSIAFVPQQAWIQNATLRDNILFGSPYEDKRFQDIIEACALGPDLKLLSAGDLTEIGEKGINLSGGQKQRVSLARAAYSEADIFLLDDPLSAVDSHVGKHLFDKVIGPNGLLKDKVCSD</sequence>
<accession>A0ABV0NEI1</accession>
<keyword evidence="3" id="KW-0547">Nucleotide-binding</keyword>
<keyword evidence="4" id="KW-0067">ATP-binding</keyword>
<keyword evidence="10" id="KW-1185">Reference proteome</keyword>
<dbReference type="InterPro" id="IPR027417">
    <property type="entry name" value="P-loop_NTPase"/>
</dbReference>
<dbReference type="Pfam" id="PF00664">
    <property type="entry name" value="ABC_membrane"/>
    <property type="match status" value="1"/>
</dbReference>
<gene>
    <name evidence="9" type="ORF">GOODEAATRI_016920</name>
</gene>
<proteinExistence type="predicted"/>
<evidence type="ECO:0000256" key="7">
    <source>
        <dbReference type="SAM" id="Phobius"/>
    </source>
</evidence>
<evidence type="ECO:0000256" key="4">
    <source>
        <dbReference type="ARBA" id="ARBA00022840"/>
    </source>
</evidence>
<feature type="transmembrane region" description="Helical" evidence="7">
    <location>
        <begin position="16"/>
        <end position="34"/>
    </location>
</feature>
<dbReference type="InterPro" id="IPR011527">
    <property type="entry name" value="ABC1_TM_dom"/>
</dbReference>
<evidence type="ECO:0000256" key="2">
    <source>
        <dbReference type="ARBA" id="ARBA00022692"/>
    </source>
</evidence>
<dbReference type="InterPro" id="IPR003439">
    <property type="entry name" value="ABC_transporter-like_ATP-bd"/>
</dbReference>
<feature type="non-terminal residue" evidence="9">
    <location>
        <position position="1"/>
    </location>
</feature>
<evidence type="ECO:0000313" key="10">
    <source>
        <dbReference type="Proteomes" id="UP001476798"/>
    </source>
</evidence>
<feature type="transmembrane region" description="Helical" evidence="7">
    <location>
        <begin position="222"/>
        <end position="245"/>
    </location>
</feature>
<dbReference type="SUPFAM" id="SSF90123">
    <property type="entry name" value="ABC transporter transmembrane region"/>
    <property type="match status" value="1"/>
</dbReference>
<dbReference type="Gene3D" id="1.20.1560.10">
    <property type="entry name" value="ABC transporter type 1, transmembrane domain"/>
    <property type="match status" value="1"/>
</dbReference>
<dbReference type="InterPro" id="IPR017871">
    <property type="entry name" value="ABC_transporter-like_CS"/>
</dbReference>
<keyword evidence="2 7" id="KW-0812">Transmembrane</keyword>
<dbReference type="InterPro" id="IPR036640">
    <property type="entry name" value="ABC1_TM_sf"/>
</dbReference>
<dbReference type="Gene3D" id="3.40.50.300">
    <property type="entry name" value="P-loop containing nucleotide triphosphate hydrolases"/>
    <property type="match status" value="1"/>
</dbReference>
<dbReference type="EMBL" id="JAHRIO010031322">
    <property type="protein sequence ID" value="MEQ2168642.1"/>
    <property type="molecule type" value="Genomic_DNA"/>
</dbReference>
<feature type="transmembrane region" description="Helical" evidence="7">
    <location>
        <begin position="173"/>
        <end position="202"/>
    </location>
</feature>
<dbReference type="Pfam" id="PF00005">
    <property type="entry name" value="ABC_tran"/>
    <property type="match status" value="1"/>
</dbReference>
<dbReference type="SUPFAM" id="SSF52540">
    <property type="entry name" value="P-loop containing nucleoside triphosphate hydrolases"/>
    <property type="match status" value="1"/>
</dbReference>
<protein>
    <recommendedName>
        <fullName evidence="8">ABC transmembrane type-1 domain-containing protein</fullName>
    </recommendedName>
</protein>